<dbReference type="AlphaFoldDB" id="A0A1V3XET5"/>
<organism evidence="1 2">
    <name type="scientific">Mycobacterium kansasii</name>
    <dbReference type="NCBI Taxonomy" id="1768"/>
    <lineage>
        <taxon>Bacteria</taxon>
        <taxon>Bacillati</taxon>
        <taxon>Actinomycetota</taxon>
        <taxon>Actinomycetes</taxon>
        <taxon>Mycobacteriales</taxon>
        <taxon>Mycobacteriaceae</taxon>
        <taxon>Mycobacterium</taxon>
    </lineage>
</organism>
<evidence type="ECO:0000313" key="2">
    <source>
        <dbReference type="Proteomes" id="UP000188532"/>
    </source>
</evidence>
<protein>
    <submittedName>
        <fullName evidence="1">Uncharacterized protein</fullName>
    </submittedName>
</protein>
<accession>A0A1V3XET5</accession>
<evidence type="ECO:0000313" key="1">
    <source>
        <dbReference type="EMBL" id="OOK77618.1"/>
    </source>
</evidence>
<gene>
    <name evidence="1" type="ORF">BZL29_3737</name>
</gene>
<name>A0A1V3XET5_MYCKA</name>
<reference evidence="1 2" key="1">
    <citation type="submission" date="2017-02" db="EMBL/GenBank/DDBJ databases">
        <title>Complete genome sequences of Mycobacterium kansasii strains isolated from rhesus macaques.</title>
        <authorList>
            <person name="Panda A."/>
            <person name="Nagaraj S."/>
            <person name="Zhao X."/>
            <person name="Tettelin H."/>
            <person name="Detolla L.J."/>
        </authorList>
    </citation>
    <scope>NUCLEOTIDE SEQUENCE [LARGE SCALE GENOMIC DNA]</scope>
    <source>
        <strain evidence="1 2">11-3469</strain>
    </source>
</reference>
<proteinExistence type="predicted"/>
<sequence>MSSAQQTPAQTLGKVGVETRQDLLTTAFRLPRSLAGSRPPSS</sequence>
<dbReference type="Proteomes" id="UP000188532">
    <property type="component" value="Unassembled WGS sequence"/>
</dbReference>
<comment type="caution">
    <text evidence="1">The sequence shown here is derived from an EMBL/GenBank/DDBJ whole genome shotgun (WGS) entry which is preliminary data.</text>
</comment>
<dbReference type="EMBL" id="MVBN01000003">
    <property type="protein sequence ID" value="OOK77618.1"/>
    <property type="molecule type" value="Genomic_DNA"/>
</dbReference>